<dbReference type="InterPro" id="IPR001544">
    <property type="entry name" value="Aminotrans_IV"/>
</dbReference>
<evidence type="ECO:0000259" key="9">
    <source>
        <dbReference type="Pfam" id="PF01764"/>
    </source>
</evidence>
<dbReference type="Proteomes" id="UP000325577">
    <property type="component" value="Linkage Group LG10"/>
</dbReference>
<evidence type="ECO:0000256" key="2">
    <source>
        <dbReference type="ARBA" id="ARBA00009320"/>
    </source>
</evidence>
<comment type="cofactor">
    <cofactor evidence="1 7">
        <name>pyridoxal 5'-phosphate</name>
        <dbReference type="ChEBI" id="CHEBI:597326"/>
    </cofactor>
</comment>
<dbReference type="Pfam" id="PF01063">
    <property type="entry name" value="Aminotran_4"/>
    <property type="match status" value="1"/>
</dbReference>
<dbReference type="NCBIfam" id="NF009897">
    <property type="entry name" value="PRK13357.1"/>
    <property type="match status" value="1"/>
</dbReference>
<dbReference type="InterPro" id="IPR036038">
    <property type="entry name" value="Aminotransferase-like"/>
</dbReference>
<evidence type="ECO:0000256" key="6">
    <source>
        <dbReference type="ARBA" id="ARBA00022898"/>
    </source>
</evidence>
<evidence type="ECO:0000313" key="10">
    <source>
        <dbReference type="EMBL" id="KAA8545728.1"/>
    </source>
</evidence>
<keyword evidence="11" id="KW-1185">Reference proteome</keyword>
<protein>
    <recommendedName>
        <fullName evidence="8">Branched-chain-amino-acid aminotransferase</fullName>
        <ecNumber evidence="8">2.6.1.42</ecNumber>
    </recommendedName>
</protein>
<dbReference type="GO" id="GO:0052654">
    <property type="term" value="F:L-leucine-2-oxoglutarate transaminase activity"/>
    <property type="evidence" value="ECO:0007669"/>
    <property type="project" value="RHEA"/>
</dbReference>
<dbReference type="GO" id="GO:0052656">
    <property type="term" value="F:L-isoleucine-2-oxoglutarate transaminase activity"/>
    <property type="evidence" value="ECO:0007669"/>
    <property type="project" value="RHEA"/>
</dbReference>
<evidence type="ECO:0000256" key="4">
    <source>
        <dbReference type="ARBA" id="ARBA00022679"/>
    </source>
</evidence>
<dbReference type="Gene3D" id="3.20.10.10">
    <property type="entry name" value="D-amino Acid Aminotransferase, subunit A, domain 2"/>
    <property type="match status" value="1"/>
</dbReference>
<dbReference type="InterPro" id="IPR043132">
    <property type="entry name" value="BCAT-like_C"/>
</dbReference>
<keyword evidence="4 8" id="KW-0808">Transferase</keyword>
<dbReference type="InterPro" id="IPR002921">
    <property type="entry name" value="Fungal_lipase-type"/>
</dbReference>
<dbReference type="SUPFAM" id="SSF53474">
    <property type="entry name" value="alpha/beta-Hydrolases"/>
    <property type="match status" value="1"/>
</dbReference>
<dbReference type="InterPro" id="IPR018300">
    <property type="entry name" value="Aminotrans_IV_CS"/>
</dbReference>
<dbReference type="AlphaFoldDB" id="A0A5J5BSB1"/>
<dbReference type="GO" id="GO:0006629">
    <property type="term" value="P:lipid metabolic process"/>
    <property type="evidence" value="ECO:0007669"/>
    <property type="project" value="InterPro"/>
</dbReference>
<evidence type="ECO:0000256" key="7">
    <source>
        <dbReference type="RuleBase" id="RU004516"/>
    </source>
</evidence>
<dbReference type="SUPFAM" id="SSF56752">
    <property type="entry name" value="D-aminoacid aminotransferase-like PLP-dependent enzymes"/>
    <property type="match status" value="1"/>
</dbReference>
<sequence>MFRGSIKASKLNQLTRFNALFTKIRHYSILTSQAHSQSISEPNDYGDGDGQYANFSWDNLGFNFIPTDYMYMMKCSKGENFSQGNLHRCGNIELSPASGILNNGQGLFEGLKAYRTDDGCLLLFRPEQNALRMKIGAERMCMPAPSVEQFVDAVKQTVIANKRWVPPPGKGSLYVRPLLMGTGPSLGAAPASEYTFLIYASPVGSYYKEGMKPTHLVVEDKLHRAFPAGTGAVKSITNYSPVFKAQNQAKTKGFSDILFLDAVNGKYIEEVSSCNIFIVKENVISTPETHGTILNGVTRRSIIDIARSFGYQVEERVIPVEDLLEADEVFCTGTAVVVNPVGSITYKGKRVEYKTGAEATSQKLYKTLTGIQTGVIEDKMGWVQPAYCWRQIHGENDWKGMLGPMDPLLRLELIRYGEMAKACYDAFKSSRFCKNNGSCKLTTSDFFESLKMGNPGYEVKSYLFATSKMSWWGKILSTKAKWIGYVAVSNDETSKRLGRRDIAIAWRGTETLFEWIADFKYSLEPISADQDPTIKVESGFLHLYTGKDESCDDSKYSAREQILTGVKKLIQMYPNEELSISITGHSLGSTLAILSAHDIVERGLNVTDNSRTVPVCVFSFSGPRVGNVRFKKKLEGLGVKVLRIVNAKDIVPNLPRIICNEKLPKLLMSWSYSHVGVKLILGHEIKCYNPICAHNLENLLCLLKNDNMHQHHSFSNLFKLEHKQQELDDQESCTSES</sequence>
<evidence type="ECO:0000256" key="8">
    <source>
        <dbReference type="RuleBase" id="RU004517"/>
    </source>
</evidence>
<dbReference type="FunFam" id="3.20.10.10:FF:000003">
    <property type="entry name" value="Branched-chain-amino-acid aminotransferase"/>
    <property type="match status" value="1"/>
</dbReference>
<dbReference type="EC" id="2.6.1.42" evidence="8"/>
<dbReference type="NCBIfam" id="TIGR01123">
    <property type="entry name" value="ilvE_II"/>
    <property type="match status" value="1"/>
</dbReference>
<dbReference type="InterPro" id="IPR043131">
    <property type="entry name" value="BCAT-like_N"/>
</dbReference>
<dbReference type="InterPro" id="IPR029058">
    <property type="entry name" value="AB_hydrolase_fold"/>
</dbReference>
<dbReference type="CDD" id="cd01557">
    <property type="entry name" value="BCAT_beta_family"/>
    <property type="match status" value="1"/>
</dbReference>
<dbReference type="PANTHER" id="PTHR42825:SF28">
    <property type="entry name" value="BRANCHED-CHAIN-AMINO-ACID AMINOTRANSFERASE 7-RELATED"/>
    <property type="match status" value="1"/>
</dbReference>
<dbReference type="GO" id="GO:0016787">
    <property type="term" value="F:hydrolase activity"/>
    <property type="evidence" value="ECO:0007669"/>
    <property type="project" value="UniProtKB-KW"/>
</dbReference>
<keyword evidence="8" id="KW-0100">Branched-chain amino acid biosynthesis</keyword>
<dbReference type="PROSITE" id="PS00770">
    <property type="entry name" value="AA_TRANSFER_CLASS_4"/>
    <property type="match status" value="1"/>
</dbReference>
<accession>A0A5J5BSB1</accession>
<dbReference type="Gene3D" id="3.40.50.1820">
    <property type="entry name" value="alpha/beta hydrolase"/>
    <property type="match status" value="1"/>
</dbReference>
<proteinExistence type="inferred from homology"/>
<dbReference type="OrthoDB" id="409992at2759"/>
<evidence type="ECO:0000256" key="3">
    <source>
        <dbReference type="ARBA" id="ARBA00022576"/>
    </source>
</evidence>
<dbReference type="InterPro" id="IPR033939">
    <property type="entry name" value="BCAT_family"/>
</dbReference>
<dbReference type="CDD" id="cd00519">
    <property type="entry name" value="Lipase_3"/>
    <property type="match status" value="1"/>
</dbReference>
<dbReference type="InterPro" id="IPR005786">
    <property type="entry name" value="B_amino_transII"/>
</dbReference>
<dbReference type="Gene3D" id="3.30.470.10">
    <property type="match status" value="1"/>
</dbReference>
<dbReference type="PANTHER" id="PTHR42825">
    <property type="entry name" value="AMINO ACID AMINOTRANSFERASE"/>
    <property type="match status" value="1"/>
</dbReference>
<comment type="catalytic activity">
    <reaction evidence="8">
        <text>L-valine + 2-oxoglutarate = 3-methyl-2-oxobutanoate + L-glutamate</text>
        <dbReference type="Rhea" id="RHEA:24813"/>
        <dbReference type="ChEBI" id="CHEBI:11851"/>
        <dbReference type="ChEBI" id="CHEBI:16810"/>
        <dbReference type="ChEBI" id="CHEBI:29985"/>
        <dbReference type="ChEBI" id="CHEBI:57762"/>
        <dbReference type="EC" id="2.6.1.42"/>
    </reaction>
</comment>
<keyword evidence="3 8" id="KW-0032">Aminotransferase</keyword>
<comment type="similarity">
    <text evidence="2 8">Belongs to the class-IV pyridoxal-phosphate-dependent aminotransferase family.</text>
</comment>
<dbReference type="EMBL" id="CM018033">
    <property type="protein sequence ID" value="KAA8545728.1"/>
    <property type="molecule type" value="Genomic_DNA"/>
</dbReference>
<dbReference type="GO" id="GO:0009082">
    <property type="term" value="P:branched-chain amino acid biosynthetic process"/>
    <property type="evidence" value="ECO:0007669"/>
    <property type="project" value="UniProtKB-KW"/>
</dbReference>
<keyword evidence="5" id="KW-0378">Hydrolase</keyword>
<dbReference type="GO" id="GO:0008652">
    <property type="term" value="P:amino acid biosynthetic process"/>
    <property type="evidence" value="ECO:0007669"/>
    <property type="project" value="UniProtKB-KW"/>
</dbReference>
<reference evidence="10 11" key="1">
    <citation type="submission" date="2019-09" db="EMBL/GenBank/DDBJ databases">
        <title>A chromosome-level genome assembly of the Chinese tupelo Nyssa sinensis.</title>
        <authorList>
            <person name="Yang X."/>
            <person name="Kang M."/>
            <person name="Yang Y."/>
            <person name="Xiong H."/>
            <person name="Wang M."/>
            <person name="Zhang Z."/>
            <person name="Wang Z."/>
            <person name="Wu H."/>
            <person name="Ma T."/>
            <person name="Liu J."/>
            <person name="Xi Z."/>
        </authorList>
    </citation>
    <scope>NUCLEOTIDE SEQUENCE [LARGE SCALE GENOMIC DNA]</scope>
    <source>
        <strain evidence="10">J267</strain>
        <tissue evidence="10">Leaf</tissue>
    </source>
</reference>
<feature type="domain" description="Fungal lipase-type" evidence="9">
    <location>
        <begin position="504"/>
        <end position="656"/>
    </location>
</feature>
<evidence type="ECO:0000313" key="11">
    <source>
        <dbReference type="Proteomes" id="UP000325577"/>
    </source>
</evidence>
<dbReference type="Pfam" id="PF01764">
    <property type="entry name" value="Lipase_3"/>
    <property type="match status" value="1"/>
</dbReference>
<comment type="catalytic activity">
    <reaction evidence="8">
        <text>L-isoleucine + 2-oxoglutarate = (S)-3-methyl-2-oxopentanoate + L-glutamate</text>
        <dbReference type="Rhea" id="RHEA:24801"/>
        <dbReference type="ChEBI" id="CHEBI:16810"/>
        <dbReference type="ChEBI" id="CHEBI:29985"/>
        <dbReference type="ChEBI" id="CHEBI:35146"/>
        <dbReference type="ChEBI" id="CHEBI:58045"/>
        <dbReference type="EC" id="2.6.1.42"/>
    </reaction>
</comment>
<organism evidence="10 11">
    <name type="scientific">Nyssa sinensis</name>
    <dbReference type="NCBI Taxonomy" id="561372"/>
    <lineage>
        <taxon>Eukaryota</taxon>
        <taxon>Viridiplantae</taxon>
        <taxon>Streptophyta</taxon>
        <taxon>Embryophyta</taxon>
        <taxon>Tracheophyta</taxon>
        <taxon>Spermatophyta</taxon>
        <taxon>Magnoliopsida</taxon>
        <taxon>eudicotyledons</taxon>
        <taxon>Gunneridae</taxon>
        <taxon>Pentapetalae</taxon>
        <taxon>asterids</taxon>
        <taxon>Cornales</taxon>
        <taxon>Nyssaceae</taxon>
        <taxon>Nyssa</taxon>
    </lineage>
</organism>
<evidence type="ECO:0000256" key="5">
    <source>
        <dbReference type="ARBA" id="ARBA00022801"/>
    </source>
</evidence>
<dbReference type="FunFam" id="3.30.470.10:FF:000003">
    <property type="entry name" value="Branched-chain-amino-acid aminotransferase"/>
    <property type="match status" value="1"/>
</dbReference>
<keyword evidence="8" id="KW-0028">Amino-acid biosynthesis</keyword>
<dbReference type="GO" id="GO:0005737">
    <property type="term" value="C:cytoplasm"/>
    <property type="evidence" value="ECO:0007669"/>
    <property type="project" value="UniProtKB-ARBA"/>
</dbReference>
<evidence type="ECO:0000256" key="1">
    <source>
        <dbReference type="ARBA" id="ARBA00001933"/>
    </source>
</evidence>
<gene>
    <name evidence="10" type="ORF">F0562_020821</name>
</gene>
<comment type="catalytic activity">
    <reaction evidence="8">
        <text>L-leucine + 2-oxoglutarate = 4-methyl-2-oxopentanoate + L-glutamate</text>
        <dbReference type="Rhea" id="RHEA:18321"/>
        <dbReference type="ChEBI" id="CHEBI:16810"/>
        <dbReference type="ChEBI" id="CHEBI:17865"/>
        <dbReference type="ChEBI" id="CHEBI:29985"/>
        <dbReference type="ChEBI" id="CHEBI:57427"/>
        <dbReference type="EC" id="2.6.1.42"/>
    </reaction>
</comment>
<dbReference type="GO" id="GO:0052655">
    <property type="term" value="F:L-valine-2-oxoglutarate transaminase activity"/>
    <property type="evidence" value="ECO:0007669"/>
    <property type="project" value="RHEA"/>
</dbReference>
<name>A0A5J5BSB1_9ASTE</name>
<keyword evidence="6 7" id="KW-0663">Pyridoxal phosphate</keyword>